<reference evidence="3 4" key="1">
    <citation type="submission" date="2017-05" db="EMBL/GenBank/DDBJ databases">
        <title>Thiocyanate degradation by Thiohalobacter thiocyanaticus FOKN1.</title>
        <authorList>
            <person name="Oshiki M."/>
            <person name="Fukushima T."/>
            <person name="Kawano S."/>
            <person name="Nakagawa J."/>
        </authorList>
    </citation>
    <scope>NUCLEOTIDE SEQUENCE [LARGE SCALE GENOMIC DNA]</scope>
    <source>
        <strain evidence="3 4">FOKN1</strain>
    </source>
</reference>
<feature type="signal peptide" evidence="2">
    <location>
        <begin position="1"/>
        <end position="21"/>
    </location>
</feature>
<protein>
    <submittedName>
        <fullName evidence="3">Drug exporter</fullName>
    </submittedName>
</protein>
<evidence type="ECO:0000313" key="4">
    <source>
        <dbReference type="Proteomes" id="UP000218765"/>
    </source>
</evidence>
<organism evidence="3 4">
    <name type="scientific">Thiohalobacter thiocyanaticus</name>
    <dbReference type="NCBI Taxonomy" id="585455"/>
    <lineage>
        <taxon>Bacteria</taxon>
        <taxon>Pseudomonadati</taxon>
        <taxon>Pseudomonadota</taxon>
        <taxon>Gammaproteobacteria</taxon>
        <taxon>Thiohalobacterales</taxon>
        <taxon>Thiohalobacteraceae</taxon>
        <taxon>Thiohalobacter</taxon>
    </lineage>
</organism>
<feature type="chain" id="PRO_5012893569" evidence="2">
    <location>
        <begin position="22"/>
        <end position="170"/>
    </location>
</feature>
<feature type="compositionally biased region" description="Basic and acidic residues" evidence="1">
    <location>
        <begin position="117"/>
        <end position="131"/>
    </location>
</feature>
<dbReference type="AlphaFoldDB" id="A0A1Z4VMS9"/>
<evidence type="ECO:0000256" key="2">
    <source>
        <dbReference type="SAM" id="SignalP"/>
    </source>
</evidence>
<dbReference type="EMBL" id="AP018052">
    <property type="protein sequence ID" value="BAZ92921.1"/>
    <property type="molecule type" value="Genomic_DNA"/>
</dbReference>
<sequence length="170" mass="19084">MKSMISAMLITLSVSAPAAIAADNGGMMNMQKRMQDMDHTMEQARNAKNESHRHDMMEKHMKQMRETMKEMHQMSGGRGSMMENMGGGMGMMGGSKQGGGMMDGSGKSGGMMGGQKGMHDDGMKGKSDSRMSDGMMSEKVQHMDRRMDMMQMMMDQMMEHQQEHERMHNR</sequence>
<gene>
    <name evidence="3" type="ORF">FOKN1_0517</name>
</gene>
<dbReference type="KEGG" id="ttc:FOKN1_0517"/>
<keyword evidence="4" id="KW-1185">Reference proteome</keyword>
<dbReference type="Proteomes" id="UP000218765">
    <property type="component" value="Chromosome"/>
</dbReference>
<evidence type="ECO:0000313" key="3">
    <source>
        <dbReference type="EMBL" id="BAZ92921.1"/>
    </source>
</evidence>
<name>A0A1Z4VMS9_9GAMM</name>
<evidence type="ECO:0000256" key="1">
    <source>
        <dbReference type="SAM" id="MobiDB-lite"/>
    </source>
</evidence>
<dbReference type="RefSeq" id="WP_096364428.1">
    <property type="nucleotide sequence ID" value="NZ_AP018052.1"/>
</dbReference>
<feature type="region of interest" description="Disordered" evidence="1">
    <location>
        <begin position="108"/>
        <end position="132"/>
    </location>
</feature>
<keyword evidence="2" id="KW-0732">Signal</keyword>
<proteinExistence type="predicted"/>
<accession>A0A1Z4VMS9</accession>